<evidence type="ECO:0000313" key="2">
    <source>
        <dbReference type="EMBL" id="KAJ7210187.1"/>
    </source>
</evidence>
<organism evidence="2 3">
    <name type="scientific">Mycena pura</name>
    <dbReference type="NCBI Taxonomy" id="153505"/>
    <lineage>
        <taxon>Eukaryota</taxon>
        <taxon>Fungi</taxon>
        <taxon>Dikarya</taxon>
        <taxon>Basidiomycota</taxon>
        <taxon>Agaricomycotina</taxon>
        <taxon>Agaricomycetes</taxon>
        <taxon>Agaricomycetidae</taxon>
        <taxon>Agaricales</taxon>
        <taxon>Marasmiineae</taxon>
        <taxon>Mycenaceae</taxon>
        <taxon>Mycena</taxon>
    </lineage>
</organism>
<feature type="non-terminal residue" evidence="2">
    <location>
        <position position="1"/>
    </location>
</feature>
<dbReference type="EMBL" id="JARJCW010000029">
    <property type="protein sequence ID" value="KAJ7210187.1"/>
    <property type="molecule type" value="Genomic_DNA"/>
</dbReference>
<comment type="caution">
    <text evidence="2">The sequence shown here is derived from an EMBL/GenBank/DDBJ whole genome shotgun (WGS) entry which is preliminary data.</text>
</comment>
<evidence type="ECO:0000313" key="3">
    <source>
        <dbReference type="Proteomes" id="UP001219525"/>
    </source>
</evidence>
<dbReference type="PANTHER" id="PTHR48472">
    <property type="entry name" value="TC1-LIKE TRANSPOSASE DDE DOMAIN-CONTAINING PROTEIN"/>
    <property type="match status" value="1"/>
</dbReference>
<feature type="domain" description="Winged helix-turn helix" evidence="1">
    <location>
        <begin position="74"/>
        <end position="123"/>
    </location>
</feature>
<dbReference type="Pfam" id="PF13592">
    <property type="entry name" value="HTH_33"/>
    <property type="match status" value="1"/>
</dbReference>
<reference evidence="2" key="1">
    <citation type="submission" date="2023-03" db="EMBL/GenBank/DDBJ databases">
        <title>Massive genome expansion in bonnet fungi (Mycena s.s.) driven by repeated elements and novel gene families across ecological guilds.</title>
        <authorList>
            <consortium name="Lawrence Berkeley National Laboratory"/>
            <person name="Harder C.B."/>
            <person name="Miyauchi S."/>
            <person name="Viragh M."/>
            <person name="Kuo A."/>
            <person name="Thoen E."/>
            <person name="Andreopoulos B."/>
            <person name="Lu D."/>
            <person name="Skrede I."/>
            <person name="Drula E."/>
            <person name="Henrissat B."/>
            <person name="Morin E."/>
            <person name="Kohler A."/>
            <person name="Barry K."/>
            <person name="LaButti K."/>
            <person name="Morin E."/>
            <person name="Salamov A."/>
            <person name="Lipzen A."/>
            <person name="Mereny Z."/>
            <person name="Hegedus B."/>
            <person name="Baldrian P."/>
            <person name="Stursova M."/>
            <person name="Weitz H."/>
            <person name="Taylor A."/>
            <person name="Grigoriev I.V."/>
            <person name="Nagy L.G."/>
            <person name="Martin F."/>
            <person name="Kauserud H."/>
        </authorList>
    </citation>
    <scope>NUCLEOTIDE SEQUENCE</scope>
    <source>
        <strain evidence="2">9144</strain>
    </source>
</reference>
<keyword evidence="3" id="KW-1185">Reference proteome</keyword>
<dbReference type="InterPro" id="IPR025959">
    <property type="entry name" value="Winged_HTH_dom"/>
</dbReference>
<protein>
    <recommendedName>
        <fullName evidence="1">Winged helix-turn helix domain-containing protein</fullName>
    </recommendedName>
</protein>
<gene>
    <name evidence="2" type="ORF">GGX14DRAFT_343181</name>
</gene>
<dbReference type="AlphaFoldDB" id="A0AAD6VF57"/>
<proteinExistence type="predicted"/>
<dbReference type="PANTHER" id="PTHR48472:SF1">
    <property type="entry name" value="TC1-LIKE TRANSPOSASE DDE DOMAIN-CONTAINING PROTEIN"/>
    <property type="match status" value="1"/>
</dbReference>
<evidence type="ECO:0000259" key="1">
    <source>
        <dbReference type="Pfam" id="PF13592"/>
    </source>
</evidence>
<feature type="non-terminal residue" evidence="2">
    <location>
        <position position="153"/>
    </location>
</feature>
<sequence>RIAIELHMPLRVVQRVIKTWKEIGEVCRDRRYKGRHPILSPEHIEARHTQAVSVVLKRSQFLFALLDHSPDLYLDELQEALLSQHDLDVSLATISRTLHRLGMSRKKLSRVAAERCADARREFTLEIGGEPAERLVCADESAVNILTTYRQYG</sequence>
<name>A0AAD6VF57_9AGAR</name>
<dbReference type="SUPFAM" id="SSF46689">
    <property type="entry name" value="Homeodomain-like"/>
    <property type="match status" value="1"/>
</dbReference>
<accession>A0AAD6VF57</accession>
<dbReference type="InterPro" id="IPR009057">
    <property type="entry name" value="Homeodomain-like_sf"/>
</dbReference>
<dbReference type="Proteomes" id="UP001219525">
    <property type="component" value="Unassembled WGS sequence"/>
</dbReference>